<accession>A0A0L0W262</accession>
<gene>
    <name evidence="2" type="ORF">PSTG_01404</name>
</gene>
<dbReference type="InterPro" id="IPR046798">
    <property type="entry name" value="2OG-FeII_Oxy_6"/>
</dbReference>
<keyword evidence="3" id="KW-1185">Reference proteome</keyword>
<organism evidence="2 3">
    <name type="scientific">Puccinia striiformis f. sp. tritici PST-78</name>
    <dbReference type="NCBI Taxonomy" id="1165861"/>
    <lineage>
        <taxon>Eukaryota</taxon>
        <taxon>Fungi</taxon>
        <taxon>Dikarya</taxon>
        <taxon>Basidiomycota</taxon>
        <taxon>Pucciniomycotina</taxon>
        <taxon>Pucciniomycetes</taxon>
        <taxon>Pucciniales</taxon>
        <taxon>Pucciniaceae</taxon>
        <taxon>Puccinia</taxon>
    </lineage>
</organism>
<dbReference type="Pfam" id="PF20515">
    <property type="entry name" value="2OG-FeII_Oxy_6"/>
    <property type="match status" value="1"/>
</dbReference>
<evidence type="ECO:0000313" key="3">
    <source>
        <dbReference type="Proteomes" id="UP000054564"/>
    </source>
</evidence>
<dbReference type="EMBL" id="AJIL01000007">
    <property type="protein sequence ID" value="KNF05594.1"/>
    <property type="molecule type" value="Genomic_DNA"/>
</dbReference>
<evidence type="ECO:0000259" key="1">
    <source>
        <dbReference type="Pfam" id="PF20515"/>
    </source>
</evidence>
<dbReference type="Proteomes" id="UP000054564">
    <property type="component" value="Unassembled WGS sequence"/>
</dbReference>
<feature type="domain" description="Tet-like 2OG-Fe(II) oxygenase" evidence="1">
    <location>
        <begin position="165"/>
        <end position="273"/>
    </location>
</feature>
<protein>
    <recommendedName>
        <fullName evidence="1">Tet-like 2OG-Fe(II) oxygenase domain-containing protein</fullName>
    </recommendedName>
</protein>
<dbReference type="OrthoDB" id="2505955at2759"/>
<name>A0A0L0W262_9BASI</name>
<comment type="caution">
    <text evidence="2">The sequence shown here is derived from an EMBL/GenBank/DDBJ whole genome shotgun (WGS) entry which is preliminary data.</text>
</comment>
<dbReference type="AlphaFoldDB" id="A0A0L0W262"/>
<sequence length="318" mass="36744">MSIIKKGIIKDYPPSAKQMKKMEKNAERQKGTKTKWQLYEQYYQRKKKKYLTHSAIIQAINYISTTQFRLFDRPDNHAMIFDERKGNCLVVLFQFTPFSVMTINQKDNLDFLASFFHDHKKYVNPVSNFNSACLRGKMNMMGWRKCMKPDERVGLYLSQAKINNNLADHAFTKNHNIMVENHMPGFGDPNILNSLDNNFNASSSISYTYDGFYNTPHTYNRDASEFAYVQWIPTFSRTGKVANRHVDGFDLTGGEFILPDCRFGLGFNNLDGLESDGLNTKTVKVFNNIKTQPDAYEGLHDGNLDCIKNTVQQQKTRK</sequence>
<proteinExistence type="predicted"/>
<reference evidence="3" key="1">
    <citation type="submission" date="2014-03" db="EMBL/GenBank/DDBJ databases">
        <title>The Genome Sequence of Puccinia striiformis f. sp. tritici PST-78.</title>
        <authorList>
            <consortium name="The Broad Institute Genome Sequencing Platform"/>
            <person name="Cuomo C."/>
            <person name="Hulbert S."/>
            <person name="Chen X."/>
            <person name="Walker B."/>
            <person name="Young S.K."/>
            <person name="Zeng Q."/>
            <person name="Gargeya S."/>
            <person name="Fitzgerald M."/>
            <person name="Haas B."/>
            <person name="Abouelleil A."/>
            <person name="Alvarado L."/>
            <person name="Arachchi H.M."/>
            <person name="Berlin A.M."/>
            <person name="Chapman S.B."/>
            <person name="Goldberg J."/>
            <person name="Griggs A."/>
            <person name="Gujja S."/>
            <person name="Hansen M."/>
            <person name="Howarth C."/>
            <person name="Imamovic A."/>
            <person name="Larimer J."/>
            <person name="McCowan C."/>
            <person name="Montmayeur A."/>
            <person name="Murphy C."/>
            <person name="Neiman D."/>
            <person name="Pearson M."/>
            <person name="Priest M."/>
            <person name="Roberts A."/>
            <person name="Saif S."/>
            <person name="Shea T."/>
            <person name="Sisk P."/>
            <person name="Sykes S."/>
            <person name="Wortman J."/>
            <person name="Nusbaum C."/>
            <person name="Birren B."/>
        </authorList>
    </citation>
    <scope>NUCLEOTIDE SEQUENCE [LARGE SCALE GENOMIC DNA]</scope>
    <source>
        <strain evidence="3">race PST-78</strain>
    </source>
</reference>
<evidence type="ECO:0000313" key="2">
    <source>
        <dbReference type="EMBL" id="KNF05594.1"/>
    </source>
</evidence>